<comment type="caution">
    <text evidence="2">The sequence shown here is derived from an EMBL/GenBank/DDBJ whole genome shotgun (WGS) entry which is preliminary data.</text>
</comment>
<dbReference type="Pfam" id="PF04940">
    <property type="entry name" value="BLUF"/>
    <property type="match status" value="1"/>
</dbReference>
<evidence type="ECO:0000313" key="2">
    <source>
        <dbReference type="EMBL" id="GAA4493601.1"/>
    </source>
</evidence>
<feature type="domain" description="BLUF" evidence="1">
    <location>
        <begin position="3"/>
        <end position="95"/>
    </location>
</feature>
<dbReference type="SMART" id="SM01034">
    <property type="entry name" value="BLUF"/>
    <property type="match status" value="1"/>
</dbReference>
<protein>
    <recommendedName>
        <fullName evidence="1">BLUF domain-containing protein</fullName>
    </recommendedName>
</protein>
<reference evidence="3" key="1">
    <citation type="journal article" date="2019" name="Int. J. Syst. Evol. Microbiol.">
        <title>The Global Catalogue of Microorganisms (GCM) 10K type strain sequencing project: providing services to taxonomists for standard genome sequencing and annotation.</title>
        <authorList>
            <consortium name="The Broad Institute Genomics Platform"/>
            <consortium name="The Broad Institute Genome Sequencing Center for Infectious Disease"/>
            <person name="Wu L."/>
            <person name="Ma J."/>
        </authorList>
    </citation>
    <scope>NUCLEOTIDE SEQUENCE [LARGE SCALE GENOMIC DNA]</scope>
    <source>
        <strain evidence="3">JCM 17841</strain>
    </source>
</reference>
<dbReference type="EMBL" id="BAABGQ010000003">
    <property type="protein sequence ID" value="GAA4493601.1"/>
    <property type="molecule type" value="Genomic_DNA"/>
</dbReference>
<dbReference type="RefSeq" id="WP_208130215.1">
    <property type="nucleotide sequence ID" value="NZ_BAABGQ010000003.1"/>
</dbReference>
<proteinExistence type="predicted"/>
<gene>
    <name evidence="2" type="ORF">GCM10023172_02350</name>
</gene>
<dbReference type="SUPFAM" id="SSF54975">
    <property type="entry name" value="Acylphosphatase/BLUF domain-like"/>
    <property type="match status" value="1"/>
</dbReference>
<accession>A0ABP8PWI3</accession>
<name>A0ABP8PWI3_9BACT</name>
<dbReference type="Proteomes" id="UP001501243">
    <property type="component" value="Unassembled WGS sequence"/>
</dbReference>
<dbReference type="Gene3D" id="3.30.70.100">
    <property type="match status" value="1"/>
</dbReference>
<dbReference type="InterPro" id="IPR036046">
    <property type="entry name" value="Acylphosphatase-like_dom_sf"/>
</dbReference>
<evidence type="ECO:0000313" key="3">
    <source>
        <dbReference type="Proteomes" id="UP001501243"/>
    </source>
</evidence>
<keyword evidence="3" id="KW-1185">Reference proteome</keyword>
<dbReference type="PROSITE" id="PS50925">
    <property type="entry name" value="BLUF"/>
    <property type="match status" value="1"/>
</dbReference>
<sequence>MPLFHLIYESRASQPVTEPDLLALLQASRDYNTRHDLTGLLLYSPEGRFLQVLEGRQAEVLALYQRISQDARHTGCVLLLSGPLAKRRFAEWRMGFRATCHSDLSALLGHVDTSSPDFLLPLLPQLSTSLLDRLFDYVHTTPAHTGLDERVTT</sequence>
<evidence type="ECO:0000259" key="1">
    <source>
        <dbReference type="PROSITE" id="PS50925"/>
    </source>
</evidence>
<organism evidence="2 3">
    <name type="scientific">Hymenobacter ginsengisoli</name>
    <dbReference type="NCBI Taxonomy" id="1051626"/>
    <lineage>
        <taxon>Bacteria</taxon>
        <taxon>Pseudomonadati</taxon>
        <taxon>Bacteroidota</taxon>
        <taxon>Cytophagia</taxon>
        <taxon>Cytophagales</taxon>
        <taxon>Hymenobacteraceae</taxon>
        <taxon>Hymenobacter</taxon>
    </lineage>
</organism>
<dbReference type="InterPro" id="IPR007024">
    <property type="entry name" value="BLUF_domain"/>
</dbReference>